<gene>
    <name evidence="1" type="ORF">SAMN05421766_103824</name>
</gene>
<dbReference type="Proteomes" id="UP000185728">
    <property type="component" value="Unassembled WGS sequence"/>
</dbReference>
<evidence type="ECO:0008006" key="3">
    <source>
        <dbReference type="Google" id="ProtNLM"/>
    </source>
</evidence>
<reference evidence="1 2" key="1">
    <citation type="submission" date="2017-01" db="EMBL/GenBank/DDBJ databases">
        <authorList>
            <person name="Varghese N."/>
            <person name="Submissions S."/>
        </authorList>
    </citation>
    <scope>NUCLEOTIDE SEQUENCE [LARGE SCALE GENOMIC DNA]</scope>
    <source>
        <strain evidence="1 2">DSM 2061</strain>
    </source>
</reference>
<evidence type="ECO:0000313" key="2">
    <source>
        <dbReference type="Proteomes" id="UP000185728"/>
    </source>
</evidence>
<protein>
    <recommendedName>
        <fullName evidence="3">Transmembrane protein</fullName>
    </recommendedName>
</protein>
<dbReference type="EMBL" id="FTOB01000003">
    <property type="protein sequence ID" value="SIS75184.1"/>
    <property type="molecule type" value="Genomic_DNA"/>
</dbReference>
<proteinExistence type="predicted"/>
<accession>A0ABY1KTZ7</accession>
<organism evidence="1 2">
    <name type="scientific">Zobellia uliginosa</name>
    <dbReference type="NCBI Taxonomy" id="143224"/>
    <lineage>
        <taxon>Bacteria</taxon>
        <taxon>Pseudomonadati</taxon>
        <taxon>Bacteroidota</taxon>
        <taxon>Flavobacteriia</taxon>
        <taxon>Flavobacteriales</taxon>
        <taxon>Flavobacteriaceae</taxon>
        <taxon>Zobellia</taxon>
    </lineage>
</organism>
<evidence type="ECO:0000313" key="1">
    <source>
        <dbReference type="EMBL" id="SIS75184.1"/>
    </source>
</evidence>
<sequence>MNPQITTFILVSRLVSISLSFVILLQSFGISLYDISQIDEFIEHAQFHSEQYEDNVFVFISKHYGELKAIHNKEHQEEKEDHEQLPFQQQSHFSSLTALVLNSQKEDFKSVEIPEYKSHNFFYQAPSSSLHSRGILQPPRHS</sequence>
<comment type="caution">
    <text evidence="1">The sequence shown here is derived from an EMBL/GenBank/DDBJ whole genome shotgun (WGS) entry which is preliminary data.</text>
</comment>
<keyword evidence="2" id="KW-1185">Reference proteome</keyword>
<name>A0ABY1KTZ7_9FLAO</name>